<organism evidence="8">
    <name type="scientific">freshwater metagenome</name>
    <dbReference type="NCBI Taxonomy" id="449393"/>
    <lineage>
        <taxon>unclassified sequences</taxon>
        <taxon>metagenomes</taxon>
        <taxon>ecological metagenomes</taxon>
    </lineage>
</organism>
<dbReference type="SUPFAM" id="SSF53383">
    <property type="entry name" value="PLP-dependent transferases"/>
    <property type="match status" value="1"/>
</dbReference>
<dbReference type="EMBL" id="CAFBMO010000018">
    <property type="protein sequence ID" value="CAB4904138.1"/>
    <property type="molecule type" value="Genomic_DNA"/>
</dbReference>
<dbReference type="PANTHER" id="PTHR43525:SF2">
    <property type="entry name" value="CYSTATHIONINE BETA-LYASE-RELATED"/>
    <property type="match status" value="1"/>
</dbReference>
<dbReference type="Gene3D" id="3.40.640.10">
    <property type="entry name" value="Type I PLP-dependent aspartate aminotransferase-like (Major domain)"/>
    <property type="match status" value="1"/>
</dbReference>
<dbReference type="EMBL" id="CAEZVB010000031">
    <property type="protein sequence ID" value="CAB4621097.1"/>
    <property type="molecule type" value="Genomic_DNA"/>
</dbReference>
<dbReference type="GO" id="GO:0047804">
    <property type="term" value="F:cysteine-S-conjugate beta-lyase activity"/>
    <property type="evidence" value="ECO:0007669"/>
    <property type="project" value="UniProtKB-EC"/>
</dbReference>
<dbReference type="InterPro" id="IPR004839">
    <property type="entry name" value="Aminotransferase_I/II_large"/>
</dbReference>
<proteinExistence type="inferred from homology"/>
<protein>
    <recommendedName>
        <fullName evidence="2">cysteine-S-conjugate beta-lyase</fullName>
        <ecNumber evidence="2">4.4.1.13</ecNumber>
    </recommendedName>
</protein>
<evidence type="ECO:0000256" key="2">
    <source>
        <dbReference type="ARBA" id="ARBA00012224"/>
    </source>
</evidence>
<dbReference type="Pfam" id="PF00155">
    <property type="entry name" value="Aminotran_1_2"/>
    <property type="match status" value="1"/>
</dbReference>
<dbReference type="InterPro" id="IPR015422">
    <property type="entry name" value="PyrdxlP-dep_Trfase_small"/>
</dbReference>
<keyword evidence="4" id="KW-0456">Lyase</keyword>
<evidence type="ECO:0000256" key="3">
    <source>
        <dbReference type="ARBA" id="ARBA00022898"/>
    </source>
</evidence>
<evidence type="ECO:0000256" key="5">
    <source>
        <dbReference type="ARBA" id="ARBA00037974"/>
    </source>
</evidence>
<comment type="similarity">
    <text evidence="5">Belongs to the class-II pyridoxal-phosphate-dependent aminotransferase family. MalY/PatB cystathionine beta-lyase subfamily.</text>
</comment>
<reference evidence="8" key="1">
    <citation type="submission" date="2020-05" db="EMBL/GenBank/DDBJ databases">
        <authorList>
            <person name="Chiriac C."/>
            <person name="Salcher M."/>
            <person name="Ghai R."/>
            <person name="Kavagutti S V."/>
        </authorList>
    </citation>
    <scope>NUCLEOTIDE SEQUENCE</scope>
</reference>
<dbReference type="EC" id="4.4.1.13" evidence="2"/>
<evidence type="ECO:0000313" key="7">
    <source>
        <dbReference type="EMBL" id="CAB4621097.1"/>
    </source>
</evidence>
<feature type="domain" description="Aminotransferase class I/classII large" evidence="6">
    <location>
        <begin position="61"/>
        <end position="342"/>
    </location>
</feature>
<dbReference type="PANTHER" id="PTHR43525">
    <property type="entry name" value="PROTEIN MALY"/>
    <property type="match status" value="1"/>
</dbReference>
<evidence type="ECO:0000259" key="6">
    <source>
        <dbReference type="Pfam" id="PF00155"/>
    </source>
</evidence>
<dbReference type="Gene3D" id="3.90.1150.10">
    <property type="entry name" value="Aspartate Aminotransferase, domain 1"/>
    <property type="match status" value="1"/>
</dbReference>
<keyword evidence="3" id="KW-0663">Pyridoxal phosphate</keyword>
<dbReference type="InterPro" id="IPR015421">
    <property type="entry name" value="PyrdxlP-dep_Trfase_major"/>
</dbReference>
<evidence type="ECO:0000313" key="9">
    <source>
        <dbReference type="EMBL" id="CAB4904138.1"/>
    </source>
</evidence>
<evidence type="ECO:0000313" key="8">
    <source>
        <dbReference type="EMBL" id="CAB4673417.1"/>
    </source>
</evidence>
<name>A0A6J6MGR8_9ZZZZ</name>
<sequence length="348" mass="38323">MDFALAEPIARVLTDAITRSDTGYAWTSDLGVALCSFARQRWQWEIDPECVMPVADVLTGVGQVLLALTQPGEAVVITSPVYPPFFSTVMKVAHRDLVDVPLLYLDGRYTFDRAAMRMAFSRPEVTAFLACSPHNPTGRVFDRDEMTFISTLAQEFSVLVVSDEIHGPLTHHGYEFIPYLTLAGDESAVSVISASKAWNIAGLKCAQVVSSTRELHAKLHERIPLEVQQGAGHLGVLAAQAAYFDGVTWLDEMLTHLGRQKELLRALLAEHMPLIELVQPQASYLAWLDCRALNLDRDPAAFFMDRARVGLNSGPTFGPTGHGFARLNFATSPEILTQVIERMAAAVR</sequence>
<evidence type="ECO:0000256" key="4">
    <source>
        <dbReference type="ARBA" id="ARBA00023239"/>
    </source>
</evidence>
<dbReference type="AlphaFoldDB" id="A0A6J6MGR8"/>
<dbReference type="GO" id="GO:0030170">
    <property type="term" value="F:pyridoxal phosphate binding"/>
    <property type="evidence" value="ECO:0007669"/>
    <property type="project" value="InterPro"/>
</dbReference>
<dbReference type="InterPro" id="IPR015424">
    <property type="entry name" value="PyrdxlP-dep_Trfase"/>
</dbReference>
<dbReference type="InterPro" id="IPR051798">
    <property type="entry name" value="Class-II_PLP-Dep_Aminotrans"/>
</dbReference>
<dbReference type="CDD" id="cd00609">
    <property type="entry name" value="AAT_like"/>
    <property type="match status" value="1"/>
</dbReference>
<evidence type="ECO:0000256" key="1">
    <source>
        <dbReference type="ARBA" id="ARBA00001933"/>
    </source>
</evidence>
<comment type="cofactor">
    <cofactor evidence="1">
        <name>pyridoxal 5'-phosphate</name>
        <dbReference type="ChEBI" id="CHEBI:597326"/>
    </cofactor>
</comment>
<gene>
    <name evidence="7" type="ORF">UFOPK1908_00794</name>
    <name evidence="8" type="ORF">UFOPK2282_01205</name>
    <name evidence="9" type="ORF">UFOPK3576_00646</name>
</gene>
<accession>A0A6J6MGR8</accession>
<dbReference type="EMBL" id="CAEZWR010000159">
    <property type="protein sequence ID" value="CAB4673417.1"/>
    <property type="molecule type" value="Genomic_DNA"/>
</dbReference>